<evidence type="ECO:0000259" key="3">
    <source>
        <dbReference type="Pfam" id="PF13969"/>
    </source>
</evidence>
<dbReference type="AlphaFoldDB" id="A0A1I1DPG5"/>
<protein>
    <submittedName>
        <fullName evidence="4">CubicO group peptidase, beta-lactamase class C family</fullName>
    </submittedName>
</protein>
<dbReference type="RefSeq" id="WP_089785345.1">
    <property type="nucleotide sequence ID" value="NZ_FOKW01000001.1"/>
</dbReference>
<keyword evidence="5" id="KW-1185">Reference proteome</keyword>
<dbReference type="OrthoDB" id="111095at2157"/>
<dbReference type="EMBL" id="FOKW01000001">
    <property type="protein sequence ID" value="SFB74938.1"/>
    <property type="molecule type" value="Genomic_DNA"/>
</dbReference>
<dbReference type="InterPro" id="IPR012338">
    <property type="entry name" value="Beta-lactam/transpept-like"/>
</dbReference>
<gene>
    <name evidence="4" type="ORF">SAMN05444422_101705</name>
</gene>
<dbReference type="InterPro" id="IPR038164">
    <property type="entry name" value="Pab87_oct_sf"/>
</dbReference>
<evidence type="ECO:0000256" key="1">
    <source>
        <dbReference type="SAM" id="MobiDB-lite"/>
    </source>
</evidence>
<dbReference type="InterPro" id="IPR050491">
    <property type="entry name" value="AmpC-like"/>
</dbReference>
<dbReference type="Gene3D" id="2.40.128.210">
    <property type="entry name" value="Pab87 octamerisation domain"/>
    <property type="match status" value="1"/>
</dbReference>
<organism evidence="4 5">
    <name type="scientific">Natronobacterium haloterrestre</name>
    <name type="common">Halobiforma haloterrestris</name>
    <dbReference type="NCBI Taxonomy" id="148448"/>
    <lineage>
        <taxon>Archaea</taxon>
        <taxon>Methanobacteriati</taxon>
        <taxon>Methanobacteriota</taxon>
        <taxon>Stenosarchaea group</taxon>
        <taxon>Halobacteria</taxon>
        <taxon>Halobacteriales</taxon>
        <taxon>Natrialbaceae</taxon>
        <taxon>Natronobacterium</taxon>
    </lineage>
</organism>
<proteinExistence type="predicted"/>
<feature type="domain" description="Beta-lactamase-related" evidence="2">
    <location>
        <begin position="15"/>
        <end position="357"/>
    </location>
</feature>
<dbReference type="Gene3D" id="3.40.710.10">
    <property type="entry name" value="DD-peptidase/beta-lactamase superfamily"/>
    <property type="match status" value="1"/>
</dbReference>
<reference evidence="5" key="1">
    <citation type="submission" date="2016-10" db="EMBL/GenBank/DDBJ databases">
        <authorList>
            <person name="Varghese N."/>
            <person name="Submissions S."/>
        </authorList>
    </citation>
    <scope>NUCLEOTIDE SEQUENCE [LARGE SCALE GENOMIC DNA]</scope>
    <source>
        <strain evidence="5">DSM 13078</strain>
    </source>
</reference>
<sequence>MSNALELEDEATERIDSLLRERLRADGIPGLSLAITDGDGTIYARGYGSRDLASNAPATPETVYGVGSVSKSVAALAVARLVGEGTLAYDDRIVDHLEVDVPEDIRLHHLLSHTSGYPSLAVSEALIARQLEVGEAGVPLGSREDFHAHMEGARDEIAGDPGERWLYCNSGYTLIGEAIEAVTGRSFTEYVADEILAPLGMDRSTYDGEVFESFEDRMTPYFPEDPDRDGDADGNDSEGGTADLEPAPLPIREQSAAAGGLLAPVTDLANYLRLHLNGGVAADGAERRLVAAEPLERCYDAHAETPSGPYGYGWRTREVRGRELIGHGGSIAVSTAYVGFSPAEDVGIALLANAAPGYGLAELGKGVFAAAVGEDPRDLPFFARKRRLEEFAGEYETYRGIKRGEVRVEGGTLRMRIGGPIEEGAWTPLVPENLEAGEFAALTTAGERRPVTFERDADGNLNLFVDRWRLHRQ</sequence>
<dbReference type="SUPFAM" id="SSF56601">
    <property type="entry name" value="beta-lactamase/transpeptidase-like"/>
    <property type="match status" value="1"/>
</dbReference>
<evidence type="ECO:0000313" key="4">
    <source>
        <dbReference type="EMBL" id="SFB74938.1"/>
    </source>
</evidence>
<dbReference type="InterPro" id="IPR025879">
    <property type="entry name" value="Pab87_oct"/>
</dbReference>
<feature type="domain" description="Pab87 octamerisation" evidence="3">
    <location>
        <begin position="376"/>
        <end position="471"/>
    </location>
</feature>
<evidence type="ECO:0000313" key="5">
    <source>
        <dbReference type="Proteomes" id="UP000199161"/>
    </source>
</evidence>
<name>A0A1I1DPG5_NATHA</name>
<dbReference type="Pfam" id="PF13969">
    <property type="entry name" value="Pab87_oct"/>
    <property type="match status" value="1"/>
</dbReference>
<dbReference type="Pfam" id="PF00144">
    <property type="entry name" value="Beta-lactamase"/>
    <property type="match status" value="1"/>
</dbReference>
<feature type="compositionally biased region" description="Acidic residues" evidence="1">
    <location>
        <begin position="224"/>
        <end position="236"/>
    </location>
</feature>
<dbReference type="PANTHER" id="PTHR46825:SF9">
    <property type="entry name" value="BETA-LACTAMASE-RELATED DOMAIN-CONTAINING PROTEIN"/>
    <property type="match status" value="1"/>
</dbReference>
<accession>A0A1I1DPG5</accession>
<dbReference type="PANTHER" id="PTHR46825">
    <property type="entry name" value="D-ALANYL-D-ALANINE-CARBOXYPEPTIDASE/ENDOPEPTIDASE AMPH"/>
    <property type="match status" value="1"/>
</dbReference>
<evidence type="ECO:0000259" key="2">
    <source>
        <dbReference type="Pfam" id="PF00144"/>
    </source>
</evidence>
<dbReference type="InterPro" id="IPR001466">
    <property type="entry name" value="Beta-lactam-related"/>
</dbReference>
<dbReference type="Proteomes" id="UP000199161">
    <property type="component" value="Unassembled WGS sequence"/>
</dbReference>
<feature type="region of interest" description="Disordered" evidence="1">
    <location>
        <begin position="218"/>
        <end position="247"/>
    </location>
</feature>